<dbReference type="Pfam" id="PF12412">
    <property type="entry name" value="DUF3667"/>
    <property type="match status" value="1"/>
</dbReference>
<name>A0A840HZ85_9PROT</name>
<gene>
    <name evidence="3" type="ORF">GGQ59_000656</name>
</gene>
<feature type="transmembrane region" description="Helical" evidence="2">
    <location>
        <begin position="378"/>
        <end position="401"/>
    </location>
</feature>
<dbReference type="EMBL" id="JACHOB010000001">
    <property type="protein sequence ID" value="MBB4658156.1"/>
    <property type="molecule type" value="Genomic_DNA"/>
</dbReference>
<dbReference type="Proteomes" id="UP000563524">
    <property type="component" value="Unassembled WGS sequence"/>
</dbReference>
<keyword evidence="2" id="KW-1133">Transmembrane helix</keyword>
<evidence type="ECO:0000313" key="4">
    <source>
        <dbReference type="Proteomes" id="UP000563524"/>
    </source>
</evidence>
<proteinExistence type="predicted"/>
<reference evidence="3 4" key="1">
    <citation type="submission" date="2020-08" db="EMBL/GenBank/DDBJ databases">
        <title>Genomic Encyclopedia of Type Strains, Phase IV (KMG-IV): sequencing the most valuable type-strain genomes for metagenomic binning, comparative biology and taxonomic classification.</title>
        <authorList>
            <person name="Goeker M."/>
        </authorList>
    </citation>
    <scope>NUCLEOTIDE SEQUENCE [LARGE SCALE GENOMIC DNA]</scope>
    <source>
        <strain evidence="3 4">DSM 102850</strain>
    </source>
</reference>
<sequence length="410" mass="44680">MSEADVLMGGATAEEALSATKLHARLPARCYACGAPVQGPWCYACGQKNDDCRRSIFRLVGEFIRDVTSLDGRFLHTVRAVLTRPGRHLRDYGDGKRSPYTSPVRFFLVVSFAFFTTLALTDRQILVVQPEVTMNEAGQARITGLGAGFFTQPKEVRYSRAEREAIRASINDGSMAGLIGDEAAVEQAVETRVEERLAGVQARLDAAGVPVDLEAEDEAAAAEGVDTAPQPVPLPPDPPEDEPANAETDSVAPEDLSVTINGQPLDKDRFVDALFLTSENPRLFNAALDDWIPRLMILMVPLMALTGAIFVRGKDALLYDHLLLSLNTHALAFLIVVVALWFGSLVPGAVFGWIFGIGVPLYYAIAMRGAFGRRKRKVIVATFFVFSVYMLVFSIALSIAATRSFYSLMS</sequence>
<evidence type="ECO:0000256" key="1">
    <source>
        <dbReference type="SAM" id="MobiDB-lite"/>
    </source>
</evidence>
<keyword evidence="4" id="KW-1185">Reference proteome</keyword>
<keyword evidence="2" id="KW-0472">Membrane</keyword>
<evidence type="ECO:0000256" key="2">
    <source>
        <dbReference type="SAM" id="Phobius"/>
    </source>
</evidence>
<evidence type="ECO:0000313" key="3">
    <source>
        <dbReference type="EMBL" id="MBB4658156.1"/>
    </source>
</evidence>
<organism evidence="3 4">
    <name type="scientific">Parvularcula dongshanensis</name>
    <dbReference type="NCBI Taxonomy" id="1173995"/>
    <lineage>
        <taxon>Bacteria</taxon>
        <taxon>Pseudomonadati</taxon>
        <taxon>Pseudomonadota</taxon>
        <taxon>Alphaproteobacteria</taxon>
        <taxon>Parvularculales</taxon>
        <taxon>Parvularculaceae</taxon>
        <taxon>Parvularcula</taxon>
    </lineage>
</organism>
<feature type="transmembrane region" description="Helical" evidence="2">
    <location>
        <begin position="323"/>
        <end position="342"/>
    </location>
</feature>
<dbReference type="InterPro" id="IPR022134">
    <property type="entry name" value="DUF3667"/>
</dbReference>
<evidence type="ECO:0008006" key="5">
    <source>
        <dbReference type="Google" id="ProtNLM"/>
    </source>
</evidence>
<dbReference type="RefSeq" id="WP_183815769.1">
    <property type="nucleotide sequence ID" value="NZ_JACHOB010000001.1"/>
</dbReference>
<feature type="region of interest" description="Disordered" evidence="1">
    <location>
        <begin position="219"/>
        <end position="252"/>
    </location>
</feature>
<feature type="transmembrane region" description="Helical" evidence="2">
    <location>
        <begin position="291"/>
        <end position="311"/>
    </location>
</feature>
<dbReference type="AlphaFoldDB" id="A0A840HZ85"/>
<protein>
    <recommendedName>
        <fullName evidence="5">DUF3667 domain-containing protein</fullName>
    </recommendedName>
</protein>
<feature type="transmembrane region" description="Helical" evidence="2">
    <location>
        <begin position="348"/>
        <end position="366"/>
    </location>
</feature>
<comment type="caution">
    <text evidence="3">The sequence shown here is derived from an EMBL/GenBank/DDBJ whole genome shotgun (WGS) entry which is preliminary data.</text>
</comment>
<accession>A0A840HZ85</accession>
<keyword evidence="2" id="KW-0812">Transmembrane</keyword>